<dbReference type="InterPro" id="IPR003593">
    <property type="entry name" value="AAA+_ATPase"/>
</dbReference>
<keyword evidence="2" id="KW-0677">Repeat</keyword>
<evidence type="ECO:0000259" key="5">
    <source>
        <dbReference type="PROSITE" id="PS50893"/>
    </source>
</evidence>
<gene>
    <name evidence="6" type="ORF">R2Q92_05880</name>
</gene>
<dbReference type="InterPro" id="IPR017871">
    <property type="entry name" value="ABC_transporter-like_CS"/>
</dbReference>
<dbReference type="RefSeq" id="WP_194423984.1">
    <property type="nucleotide sequence ID" value="NZ_BAAAPT010000001.1"/>
</dbReference>
<dbReference type="SUPFAM" id="SSF52540">
    <property type="entry name" value="P-loop containing nucleoside triphosphate hydrolases"/>
    <property type="match status" value="2"/>
</dbReference>
<keyword evidence="3" id="KW-0547">Nucleotide-binding</keyword>
<evidence type="ECO:0000313" key="6">
    <source>
        <dbReference type="EMBL" id="MDZ8161361.1"/>
    </source>
</evidence>
<feature type="domain" description="ABC transporter" evidence="5">
    <location>
        <begin position="15"/>
        <end position="257"/>
    </location>
</feature>
<organism evidence="6 7">
    <name type="scientific">Microbacterium aquimaris</name>
    <dbReference type="NCBI Taxonomy" id="459816"/>
    <lineage>
        <taxon>Bacteria</taxon>
        <taxon>Bacillati</taxon>
        <taxon>Actinomycetota</taxon>
        <taxon>Actinomycetes</taxon>
        <taxon>Micrococcales</taxon>
        <taxon>Microbacteriaceae</taxon>
        <taxon>Microbacterium</taxon>
    </lineage>
</organism>
<dbReference type="InterPro" id="IPR050107">
    <property type="entry name" value="ABC_carbohydrate_import_ATPase"/>
</dbReference>
<accession>A0ABU5N5L3</accession>
<proteinExistence type="predicted"/>
<evidence type="ECO:0000313" key="7">
    <source>
        <dbReference type="Proteomes" id="UP001291912"/>
    </source>
</evidence>
<comment type="caution">
    <text evidence="6">The sequence shown here is derived from an EMBL/GenBank/DDBJ whole genome shotgun (WGS) entry which is preliminary data.</text>
</comment>
<evidence type="ECO:0000256" key="4">
    <source>
        <dbReference type="ARBA" id="ARBA00022840"/>
    </source>
</evidence>
<keyword evidence="1" id="KW-0813">Transport</keyword>
<evidence type="ECO:0000256" key="3">
    <source>
        <dbReference type="ARBA" id="ARBA00022741"/>
    </source>
</evidence>
<dbReference type="Proteomes" id="UP001291912">
    <property type="component" value="Unassembled WGS sequence"/>
</dbReference>
<dbReference type="PANTHER" id="PTHR43790:SF9">
    <property type="entry name" value="GALACTOFURANOSE TRANSPORTER ATP-BINDING PROTEIN YTFR"/>
    <property type="match status" value="1"/>
</dbReference>
<evidence type="ECO:0000256" key="2">
    <source>
        <dbReference type="ARBA" id="ARBA00022737"/>
    </source>
</evidence>
<protein>
    <submittedName>
        <fullName evidence="6">Sugar ABC transporter ATP-binding protein</fullName>
    </submittedName>
</protein>
<dbReference type="CDD" id="cd03215">
    <property type="entry name" value="ABC_Carb_Monos_II"/>
    <property type="match status" value="1"/>
</dbReference>
<evidence type="ECO:0000256" key="1">
    <source>
        <dbReference type="ARBA" id="ARBA00022448"/>
    </source>
</evidence>
<keyword evidence="7" id="KW-1185">Reference proteome</keyword>
<sequence>MSTPRDTQPLPPPVLELRGIRKSFGANAVLKGVDLSLRPGRITALLGANGAGKSTLIKALSGVHEPTSGEVLLDGAAVDLENPIAASRLGVRTVHQRIDDAIVPGLSVAENLVFEQIALGEAPTVASLTSLLPRARAVAAALSLDWDDAFLRQDVFELGIADCQMLLLARALVTDPKVLILDEPTSTLSQSEAERLFETIVALRERGVAILHVSHRLAEIDQLADDIVVLRDGRITATQERPFDFAAAVTSMLGEGATRDIERLEHLVGEQVALEIAGLRVFPESPAVSVSLRGGEVTGIVGLIGAGKTELAEYVFGESTGAEAGVMTLRGEPYTPRHPRDAIRRGVYLVPEDRAAQGMLPGWSIAKTFSLPFLSRFARGPLLQQGAETARAAQAIDDFGVVATGPGQTVDALSGGNQQKVMVARWMQTPPDVLLLDEPFRGVDIGARREIARRAREQAADGSCVVMLCSDVDELREIADRVLVLVEGRITLDARIDTVSDDEIVQSMTEVA</sequence>
<dbReference type="GO" id="GO:0005524">
    <property type="term" value="F:ATP binding"/>
    <property type="evidence" value="ECO:0007669"/>
    <property type="project" value="UniProtKB-KW"/>
</dbReference>
<reference evidence="6 7" key="1">
    <citation type="submission" date="2023-10" db="EMBL/GenBank/DDBJ databases">
        <title>Microbacterium xanthum sp. nov., isolated from seaweed.</title>
        <authorList>
            <person name="Lee S.D."/>
        </authorList>
    </citation>
    <scope>NUCLEOTIDE SEQUENCE [LARGE SCALE GENOMIC DNA]</scope>
    <source>
        <strain evidence="6 7">KCTC 19124</strain>
    </source>
</reference>
<dbReference type="EMBL" id="JAWJYN010000001">
    <property type="protein sequence ID" value="MDZ8161361.1"/>
    <property type="molecule type" value="Genomic_DNA"/>
</dbReference>
<dbReference type="CDD" id="cd03216">
    <property type="entry name" value="ABC_Carb_Monos_I"/>
    <property type="match status" value="1"/>
</dbReference>
<name>A0ABU5N5L3_9MICO</name>
<dbReference type="Gene3D" id="3.40.50.300">
    <property type="entry name" value="P-loop containing nucleotide triphosphate hydrolases"/>
    <property type="match status" value="2"/>
</dbReference>
<dbReference type="SMART" id="SM00382">
    <property type="entry name" value="AAA"/>
    <property type="match status" value="2"/>
</dbReference>
<dbReference type="PANTHER" id="PTHR43790">
    <property type="entry name" value="CARBOHYDRATE TRANSPORT ATP-BINDING PROTEIN MG119-RELATED"/>
    <property type="match status" value="1"/>
</dbReference>
<dbReference type="InterPro" id="IPR003439">
    <property type="entry name" value="ABC_transporter-like_ATP-bd"/>
</dbReference>
<dbReference type="PROSITE" id="PS50893">
    <property type="entry name" value="ABC_TRANSPORTER_2"/>
    <property type="match status" value="2"/>
</dbReference>
<keyword evidence="4 6" id="KW-0067">ATP-binding</keyword>
<dbReference type="PROSITE" id="PS00211">
    <property type="entry name" value="ABC_TRANSPORTER_1"/>
    <property type="match status" value="1"/>
</dbReference>
<dbReference type="Pfam" id="PF00005">
    <property type="entry name" value="ABC_tran"/>
    <property type="match status" value="2"/>
</dbReference>
<dbReference type="InterPro" id="IPR027417">
    <property type="entry name" value="P-loop_NTPase"/>
</dbReference>
<feature type="domain" description="ABC transporter" evidence="5">
    <location>
        <begin position="262"/>
        <end position="512"/>
    </location>
</feature>